<evidence type="ECO:0000256" key="3">
    <source>
        <dbReference type="ARBA" id="ARBA00023125"/>
    </source>
</evidence>
<dbReference type="AlphaFoldDB" id="A0A084INF7"/>
<dbReference type="InterPro" id="IPR005119">
    <property type="entry name" value="LysR_subst-bd"/>
</dbReference>
<evidence type="ECO:0000313" key="6">
    <source>
        <dbReference type="EMBL" id="KEZ78241.1"/>
    </source>
</evidence>
<dbReference type="EMBL" id="APNK01000005">
    <property type="protein sequence ID" value="KEZ78241.1"/>
    <property type="molecule type" value="Genomic_DNA"/>
</dbReference>
<dbReference type="InterPro" id="IPR036390">
    <property type="entry name" value="WH_DNA-bd_sf"/>
</dbReference>
<dbReference type="Gene3D" id="1.10.10.10">
    <property type="entry name" value="Winged helix-like DNA-binding domain superfamily/Winged helix DNA-binding domain"/>
    <property type="match status" value="1"/>
</dbReference>
<dbReference type="Pfam" id="PF03466">
    <property type="entry name" value="LysR_substrate"/>
    <property type="match status" value="1"/>
</dbReference>
<organism evidence="6 7">
    <name type="scientific">Salinisphaera hydrothermalis (strain C41B8)</name>
    <dbReference type="NCBI Taxonomy" id="1304275"/>
    <lineage>
        <taxon>Bacteria</taxon>
        <taxon>Pseudomonadati</taxon>
        <taxon>Pseudomonadota</taxon>
        <taxon>Gammaproteobacteria</taxon>
        <taxon>Salinisphaerales</taxon>
        <taxon>Salinisphaeraceae</taxon>
        <taxon>Salinisphaera</taxon>
    </lineage>
</organism>
<dbReference type="Proteomes" id="UP000028302">
    <property type="component" value="Unassembled WGS sequence"/>
</dbReference>
<comment type="similarity">
    <text evidence="1">Belongs to the LysR transcriptional regulatory family.</text>
</comment>
<dbReference type="OrthoDB" id="9786526at2"/>
<dbReference type="SUPFAM" id="SSF53850">
    <property type="entry name" value="Periplasmic binding protein-like II"/>
    <property type="match status" value="1"/>
</dbReference>
<evidence type="ECO:0000256" key="4">
    <source>
        <dbReference type="ARBA" id="ARBA00023163"/>
    </source>
</evidence>
<evidence type="ECO:0000259" key="5">
    <source>
        <dbReference type="PROSITE" id="PS50931"/>
    </source>
</evidence>
<evidence type="ECO:0000313" key="7">
    <source>
        <dbReference type="Proteomes" id="UP000028302"/>
    </source>
</evidence>
<dbReference type="GO" id="GO:0043565">
    <property type="term" value="F:sequence-specific DNA binding"/>
    <property type="evidence" value="ECO:0007669"/>
    <property type="project" value="TreeGrafter"/>
</dbReference>
<dbReference type="GO" id="GO:0006351">
    <property type="term" value="P:DNA-templated transcription"/>
    <property type="evidence" value="ECO:0007669"/>
    <property type="project" value="TreeGrafter"/>
</dbReference>
<name>A0A084INF7_SALHC</name>
<protein>
    <submittedName>
        <fullName evidence="6">LysR family regulatory protein</fullName>
    </submittedName>
</protein>
<dbReference type="CDD" id="cd08422">
    <property type="entry name" value="PBP2_CrgA_like"/>
    <property type="match status" value="1"/>
</dbReference>
<accession>A0A084INF7</accession>
<reference evidence="6 7" key="1">
    <citation type="submission" date="2013-03" db="EMBL/GenBank/DDBJ databases">
        <title>Salinisphaera hydrothermalis C41B8 Genome Sequencing.</title>
        <authorList>
            <person name="Li C."/>
            <person name="Lai Q."/>
            <person name="Shao Z."/>
        </authorList>
    </citation>
    <scope>NUCLEOTIDE SEQUENCE [LARGE SCALE GENOMIC DNA]</scope>
    <source>
        <strain evidence="6 7">C41B8</strain>
    </source>
</reference>
<proteinExistence type="inferred from homology"/>
<dbReference type="SUPFAM" id="SSF46785">
    <property type="entry name" value="Winged helix' DNA-binding domain"/>
    <property type="match status" value="1"/>
</dbReference>
<gene>
    <name evidence="6" type="ORF">C41B8_05048</name>
</gene>
<dbReference type="PATRIC" id="fig|1304275.5.peg.1032"/>
<dbReference type="RefSeq" id="WP_037335036.1">
    <property type="nucleotide sequence ID" value="NZ_APNK01000005.1"/>
</dbReference>
<dbReference type="FunFam" id="1.10.10.10:FF:000001">
    <property type="entry name" value="LysR family transcriptional regulator"/>
    <property type="match status" value="1"/>
</dbReference>
<dbReference type="FunFam" id="3.40.190.290:FF:000001">
    <property type="entry name" value="Transcriptional regulator, LysR family"/>
    <property type="match status" value="1"/>
</dbReference>
<keyword evidence="3" id="KW-0238">DNA-binding</keyword>
<keyword evidence="4" id="KW-0804">Transcription</keyword>
<keyword evidence="2" id="KW-0805">Transcription regulation</keyword>
<keyword evidence="7" id="KW-1185">Reference proteome</keyword>
<dbReference type="STRING" id="1304275.C41B8_05048"/>
<sequence length="301" mass="33029">MDRFTGLAVFTAAVEHGSLAAAARTLGITPAMAGKHLAAIEASLGVRLMHRTTRRLHLTDVGQDYYQRSRHILESLEDADRAARELQDQPRGTLRVTAPTTFGALHMGGAVAEYIQRYPDVDVEMTLDDRFVDLVAGGFDVAIRIGDLPDSSLVARPLARTEMIACAAPSYLAEHGRPTSPADLSHHDRLAFSEAISADDWGFTDATGQMHNVAGRSRFSANNMEMLLAAALRGAGIAYGPSFVFHRHLASQDLEQILTNYTTRSLGIHAVYPSARLVGAKVRRFIELLEEWFGRPDEWFS</sequence>
<dbReference type="PANTHER" id="PTHR30537:SF5">
    <property type="entry name" value="HTH-TYPE TRANSCRIPTIONAL ACTIVATOR TTDR-RELATED"/>
    <property type="match status" value="1"/>
</dbReference>
<dbReference type="GO" id="GO:0003700">
    <property type="term" value="F:DNA-binding transcription factor activity"/>
    <property type="evidence" value="ECO:0007669"/>
    <property type="project" value="InterPro"/>
</dbReference>
<dbReference type="eggNOG" id="COG0583">
    <property type="taxonomic scope" value="Bacteria"/>
</dbReference>
<evidence type="ECO:0000256" key="2">
    <source>
        <dbReference type="ARBA" id="ARBA00023015"/>
    </source>
</evidence>
<dbReference type="PANTHER" id="PTHR30537">
    <property type="entry name" value="HTH-TYPE TRANSCRIPTIONAL REGULATOR"/>
    <property type="match status" value="1"/>
</dbReference>
<feature type="domain" description="HTH lysR-type" evidence="5">
    <location>
        <begin position="1"/>
        <end position="59"/>
    </location>
</feature>
<evidence type="ECO:0000256" key="1">
    <source>
        <dbReference type="ARBA" id="ARBA00009437"/>
    </source>
</evidence>
<dbReference type="PROSITE" id="PS50931">
    <property type="entry name" value="HTH_LYSR"/>
    <property type="match status" value="1"/>
</dbReference>
<dbReference type="InterPro" id="IPR000847">
    <property type="entry name" value="LysR_HTH_N"/>
</dbReference>
<comment type="caution">
    <text evidence="6">The sequence shown here is derived from an EMBL/GenBank/DDBJ whole genome shotgun (WGS) entry which is preliminary data.</text>
</comment>
<dbReference type="InterPro" id="IPR058163">
    <property type="entry name" value="LysR-type_TF_proteobact-type"/>
</dbReference>
<dbReference type="Gene3D" id="3.40.190.290">
    <property type="match status" value="1"/>
</dbReference>
<dbReference type="InterPro" id="IPR036388">
    <property type="entry name" value="WH-like_DNA-bd_sf"/>
</dbReference>
<dbReference type="Pfam" id="PF00126">
    <property type="entry name" value="HTH_1"/>
    <property type="match status" value="1"/>
</dbReference>